<reference evidence="2" key="1">
    <citation type="submission" date="2014-09" db="EMBL/GenBank/DDBJ databases">
        <authorList>
            <person name="Magalhaes I.L.F."/>
            <person name="Oliveira U."/>
            <person name="Santos F.R."/>
            <person name="Vidigal T.H.D.A."/>
            <person name="Brescovit A.D."/>
            <person name="Santos A.J."/>
        </authorList>
    </citation>
    <scope>NUCLEOTIDE SEQUENCE</scope>
    <source>
        <tissue evidence="2">Shoot tissue taken approximately 20 cm above the soil surface</tissue>
    </source>
</reference>
<keyword evidence="1" id="KW-0812">Transmembrane</keyword>
<dbReference type="AlphaFoldDB" id="A0A0A9DUM4"/>
<accession>A0A0A9DUM4</accession>
<sequence>MKLRDCRINFRVFLKFISSKVLNIRIFCPEVFHSINVFRTTTLRKRSYTVAIFYKFFAISNFLICYHANI</sequence>
<proteinExistence type="predicted"/>
<evidence type="ECO:0000313" key="2">
    <source>
        <dbReference type="EMBL" id="JAD90398.1"/>
    </source>
</evidence>
<feature type="transmembrane region" description="Helical" evidence="1">
    <location>
        <begin position="48"/>
        <end position="69"/>
    </location>
</feature>
<organism evidence="2">
    <name type="scientific">Arundo donax</name>
    <name type="common">Giant reed</name>
    <name type="synonym">Donax arundinaceus</name>
    <dbReference type="NCBI Taxonomy" id="35708"/>
    <lineage>
        <taxon>Eukaryota</taxon>
        <taxon>Viridiplantae</taxon>
        <taxon>Streptophyta</taxon>
        <taxon>Embryophyta</taxon>
        <taxon>Tracheophyta</taxon>
        <taxon>Spermatophyta</taxon>
        <taxon>Magnoliopsida</taxon>
        <taxon>Liliopsida</taxon>
        <taxon>Poales</taxon>
        <taxon>Poaceae</taxon>
        <taxon>PACMAD clade</taxon>
        <taxon>Arundinoideae</taxon>
        <taxon>Arundineae</taxon>
        <taxon>Arundo</taxon>
    </lineage>
</organism>
<reference evidence="2" key="2">
    <citation type="journal article" date="2015" name="Data Brief">
        <title>Shoot transcriptome of the giant reed, Arundo donax.</title>
        <authorList>
            <person name="Barrero R.A."/>
            <person name="Guerrero F.D."/>
            <person name="Moolhuijzen P."/>
            <person name="Goolsby J.A."/>
            <person name="Tidwell J."/>
            <person name="Bellgard S.E."/>
            <person name="Bellgard M.I."/>
        </authorList>
    </citation>
    <scope>NUCLEOTIDE SEQUENCE</scope>
    <source>
        <tissue evidence="2">Shoot tissue taken approximately 20 cm above the soil surface</tissue>
    </source>
</reference>
<protein>
    <submittedName>
        <fullName evidence="2">Uncharacterized protein</fullName>
    </submittedName>
</protein>
<name>A0A0A9DUM4_ARUDO</name>
<keyword evidence="1" id="KW-0472">Membrane</keyword>
<dbReference type="EMBL" id="GBRH01207497">
    <property type="protein sequence ID" value="JAD90398.1"/>
    <property type="molecule type" value="Transcribed_RNA"/>
</dbReference>
<keyword evidence="1" id="KW-1133">Transmembrane helix</keyword>
<evidence type="ECO:0000256" key="1">
    <source>
        <dbReference type="SAM" id="Phobius"/>
    </source>
</evidence>